<evidence type="ECO:0000256" key="4">
    <source>
        <dbReference type="SAM" id="MobiDB-lite"/>
    </source>
</evidence>
<dbReference type="InterPro" id="IPR029016">
    <property type="entry name" value="GAF-like_dom_sf"/>
</dbReference>
<feature type="domain" description="IclR-ED" evidence="6">
    <location>
        <begin position="73"/>
        <end position="257"/>
    </location>
</feature>
<evidence type="ECO:0000256" key="3">
    <source>
        <dbReference type="ARBA" id="ARBA00023163"/>
    </source>
</evidence>
<evidence type="ECO:0000259" key="6">
    <source>
        <dbReference type="PROSITE" id="PS51078"/>
    </source>
</evidence>
<keyword evidence="1" id="KW-0805">Transcription regulation</keyword>
<evidence type="ECO:0000313" key="8">
    <source>
        <dbReference type="Proteomes" id="UP000246352"/>
    </source>
</evidence>
<dbReference type="GO" id="GO:0045892">
    <property type="term" value="P:negative regulation of DNA-templated transcription"/>
    <property type="evidence" value="ECO:0007669"/>
    <property type="project" value="TreeGrafter"/>
</dbReference>
<keyword evidence="3" id="KW-0804">Transcription</keyword>
<dbReference type="PROSITE" id="PS51077">
    <property type="entry name" value="HTH_ICLR"/>
    <property type="match status" value="1"/>
</dbReference>
<proteinExistence type="predicted"/>
<dbReference type="GO" id="GO:0003677">
    <property type="term" value="F:DNA binding"/>
    <property type="evidence" value="ECO:0007669"/>
    <property type="project" value="UniProtKB-KW"/>
</dbReference>
<dbReference type="Pfam" id="PF09339">
    <property type="entry name" value="HTH_IclR"/>
    <property type="match status" value="1"/>
</dbReference>
<dbReference type="InterPro" id="IPR014757">
    <property type="entry name" value="Tscrpt_reg_IclR_C"/>
</dbReference>
<dbReference type="EMBL" id="QGTR01000009">
    <property type="protein sequence ID" value="PWV95637.1"/>
    <property type="molecule type" value="Genomic_DNA"/>
</dbReference>
<dbReference type="InterPro" id="IPR036388">
    <property type="entry name" value="WH-like_DNA-bd_sf"/>
</dbReference>
<dbReference type="GO" id="GO:0003700">
    <property type="term" value="F:DNA-binding transcription factor activity"/>
    <property type="evidence" value="ECO:0007669"/>
    <property type="project" value="TreeGrafter"/>
</dbReference>
<dbReference type="AlphaFoldDB" id="A0A317PHW1"/>
<comment type="caution">
    <text evidence="7">The sequence shown here is derived from an EMBL/GenBank/DDBJ whole genome shotgun (WGS) entry which is preliminary data.</text>
</comment>
<feature type="compositionally biased region" description="Basic and acidic residues" evidence="4">
    <location>
        <begin position="260"/>
        <end position="281"/>
    </location>
</feature>
<keyword evidence="2" id="KW-0238">DNA-binding</keyword>
<dbReference type="Pfam" id="PF01614">
    <property type="entry name" value="IclR_C"/>
    <property type="match status" value="1"/>
</dbReference>
<dbReference type="InterPro" id="IPR005471">
    <property type="entry name" value="Tscrpt_reg_IclR_N"/>
</dbReference>
<protein>
    <submittedName>
        <fullName evidence="7">IclR family transcriptional regulator</fullName>
    </submittedName>
</protein>
<name>A0A317PHW1_9HYPH</name>
<feature type="domain" description="HTH iclR-type" evidence="5">
    <location>
        <begin position="12"/>
        <end position="73"/>
    </location>
</feature>
<gene>
    <name evidence="7" type="ORF">DFR52_10932</name>
</gene>
<keyword evidence="8" id="KW-1185">Reference proteome</keyword>
<sequence length="281" mass="31505">MGSLFTYMNHEVKSAGRILDILEYMTTLRDGVSLSQVMRDLGFPKSSTHGLLQTLMARGHVVQNSAGKYILVEASRRGFPFRRNEEPLVVLAMPFMQQLRDRCGETVLLATMNANCDIRRLAKCVSHHPVRYDVNMDSAIVPYCTAIGRVLLAHGAEEAVEAYLARTTFLSYTRFTVTNRDQIRRLLIKVRRDGYAVNDQEFVTGSTGLAAPLFDAGGEAVAAVNLGTLTSRYLARREELLLMLRDTADQISQSLGSLSEDPRRDPVAGREQEPRREPDRR</sequence>
<dbReference type="SUPFAM" id="SSF55781">
    <property type="entry name" value="GAF domain-like"/>
    <property type="match status" value="1"/>
</dbReference>
<organism evidence="7 8">
    <name type="scientific">Hoeflea marina</name>
    <dbReference type="NCBI Taxonomy" id="274592"/>
    <lineage>
        <taxon>Bacteria</taxon>
        <taxon>Pseudomonadati</taxon>
        <taxon>Pseudomonadota</taxon>
        <taxon>Alphaproteobacteria</taxon>
        <taxon>Hyphomicrobiales</taxon>
        <taxon>Rhizobiaceae</taxon>
        <taxon>Hoeflea</taxon>
    </lineage>
</organism>
<evidence type="ECO:0000256" key="1">
    <source>
        <dbReference type="ARBA" id="ARBA00023015"/>
    </source>
</evidence>
<dbReference type="InterPro" id="IPR036390">
    <property type="entry name" value="WH_DNA-bd_sf"/>
</dbReference>
<evidence type="ECO:0000313" key="7">
    <source>
        <dbReference type="EMBL" id="PWV95637.1"/>
    </source>
</evidence>
<dbReference type="PANTHER" id="PTHR30136:SF24">
    <property type="entry name" value="HTH-TYPE TRANSCRIPTIONAL REPRESSOR ALLR"/>
    <property type="match status" value="1"/>
</dbReference>
<evidence type="ECO:0000259" key="5">
    <source>
        <dbReference type="PROSITE" id="PS51077"/>
    </source>
</evidence>
<dbReference type="Gene3D" id="3.30.450.40">
    <property type="match status" value="1"/>
</dbReference>
<feature type="region of interest" description="Disordered" evidence="4">
    <location>
        <begin position="253"/>
        <end position="281"/>
    </location>
</feature>
<reference evidence="7 8" key="1">
    <citation type="submission" date="2018-05" db="EMBL/GenBank/DDBJ databases">
        <title>Genomic Encyclopedia of Type Strains, Phase IV (KMG-IV): sequencing the most valuable type-strain genomes for metagenomic binning, comparative biology and taxonomic classification.</title>
        <authorList>
            <person name="Goeker M."/>
        </authorList>
    </citation>
    <scope>NUCLEOTIDE SEQUENCE [LARGE SCALE GENOMIC DNA]</scope>
    <source>
        <strain evidence="7 8">DSM 16791</strain>
    </source>
</reference>
<dbReference type="SMART" id="SM00346">
    <property type="entry name" value="HTH_ICLR"/>
    <property type="match status" value="1"/>
</dbReference>
<dbReference type="Proteomes" id="UP000246352">
    <property type="component" value="Unassembled WGS sequence"/>
</dbReference>
<dbReference type="InterPro" id="IPR050707">
    <property type="entry name" value="HTH_MetabolicPath_Reg"/>
</dbReference>
<dbReference type="SUPFAM" id="SSF46785">
    <property type="entry name" value="Winged helix' DNA-binding domain"/>
    <property type="match status" value="1"/>
</dbReference>
<dbReference type="Gene3D" id="1.10.10.10">
    <property type="entry name" value="Winged helix-like DNA-binding domain superfamily/Winged helix DNA-binding domain"/>
    <property type="match status" value="1"/>
</dbReference>
<dbReference type="PANTHER" id="PTHR30136">
    <property type="entry name" value="HELIX-TURN-HELIX TRANSCRIPTIONAL REGULATOR, ICLR FAMILY"/>
    <property type="match status" value="1"/>
</dbReference>
<accession>A0A317PHW1</accession>
<evidence type="ECO:0000256" key="2">
    <source>
        <dbReference type="ARBA" id="ARBA00023125"/>
    </source>
</evidence>
<dbReference type="PROSITE" id="PS51078">
    <property type="entry name" value="ICLR_ED"/>
    <property type="match status" value="1"/>
</dbReference>